<dbReference type="Pfam" id="PF12796">
    <property type="entry name" value="Ank_2"/>
    <property type="match status" value="1"/>
</dbReference>
<feature type="compositionally biased region" description="Basic and acidic residues" evidence="4">
    <location>
        <begin position="116"/>
        <end position="127"/>
    </location>
</feature>
<dbReference type="OrthoDB" id="194358at2759"/>
<evidence type="ECO:0000256" key="4">
    <source>
        <dbReference type="SAM" id="MobiDB-lite"/>
    </source>
</evidence>
<evidence type="ECO:0000256" key="3">
    <source>
        <dbReference type="PROSITE-ProRule" id="PRU00023"/>
    </source>
</evidence>
<feature type="repeat" description="ANK" evidence="3">
    <location>
        <begin position="42"/>
        <end position="68"/>
    </location>
</feature>
<protein>
    <submittedName>
        <fullName evidence="5">EsV-1-199</fullName>
    </submittedName>
</protein>
<evidence type="ECO:0000313" key="6">
    <source>
        <dbReference type="Proteomes" id="UP000002630"/>
    </source>
</evidence>
<dbReference type="EMBL" id="FN648663">
    <property type="protein sequence ID" value="CBJ48713.1"/>
    <property type="molecule type" value="Genomic_DNA"/>
</dbReference>
<dbReference type="STRING" id="2880.D7G1Y7"/>
<dbReference type="PANTHER" id="PTHR24161:SF85">
    <property type="entry name" value="PALMITOYLTRANSFERASE HIP14"/>
    <property type="match status" value="1"/>
</dbReference>
<evidence type="ECO:0000313" key="5">
    <source>
        <dbReference type="EMBL" id="CBJ48713.1"/>
    </source>
</evidence>
<dbReference type="PROSITE" id="PS50297">
    <property type="entry name" value="ANK_REP_REGION"/>
    <property type="match status" value="2"/>
</dbReference>
<feature type="region of interest" description="Disordered" evidence="4">
    <location>
        <begin position="96"/>
        <end position="168"/>
    </location>
</feature>
<feature type="compositionally biased region" description="Basic and acidic residues" evidence="4">
    <location>
        <begin position="151"/>
        <end position="168"/>
    </location>
</feature>
<sequence length="246" mass="25634">MGEQWPRGPRNELHEAAHFGSADRTRALLSSGAVDVNQGDPAGFTPLMLASMEGQSHIVKILLDNGANSSTALGVAAQNGHAEVAKILVDAGADIAGQTSDGCTPRRRRRGPPGGREGRESPDRGGREPQQPHLGRVDADVQRGVQGPHGSRPDPDSREGEPAVRRHEPVRVPVPLDMAAQYGHAGVVRELLREHGIRGCAGVTGGVRALRGAAKEQHVGVMAMLAEAGVADAGGQALVVAAEFGR</sequence>
<name>D7G1Y7_ECTSI</name>
<organism evidence="5 6">
    <name type="scientific">Ectocarpus siliculosus</name>
    <name type="common">Brown alga</name>
    <name type="synonym">Conferva siliculosa</name>
    <dbReference type="NCBI Taxonomy" id="2880"/>
    <lineage>
        <taxon>Eukaryota</taxon>
        <taxon>Sar</taxon>
        <taxon>Stramenopiles</taxon>
        <taxon>Ochrophyta</taxon>
        <taxon>PX clade</taxon>
        <taxon>Phaeophyceae</taxon>
        <taxon>Ectocarpales</taxon>
        <taxon>Ectocarpaceae</taxon>
        <taxon>Ectocarpus</taxon>
    </lineage>
</organism>
<gene>
    <name evidence="5" type="ORF">Esi_0046_0102</name>
</gene>
<dbReference type="InterPro" id="IPR036770">
    <property type="entry name" value="Ankyrin_rpt-contain_sf"/>
</dbReference>
<dbReference type="PANTHER" id="PTHR24161">
    <property type="entry name" value="ANK_REP_REGION DOMAIN-CONTAINING PROTEIN-RELATED"/>
    <property type="match status" value="1"/>
</dbReference>
<evidence type="ECO:0000256" key="2">
    <source>
        <dbReference type="ARBA" id="ARBA00023043"/>
    </source>
</evidence>
<proteinExistence type="predicted"/>
<dbReference type="InParanoid" id="D7G1Y7"/>
<keyword evidence="6" id="KW-1185">Reference proteome</keyword>
<dbReference type="SUPFAM" id="SSF48403">
    <property type="entry name" value="Ankyrin repeat"/>
    <property type="match status" value="1"/>
</dbReference>
<keyword evidence="1" id="KW-0677">Repeat</keyword>
<feature type="repeat" description="ANK" evidence="3">
    <location>
        <begin position="68"/>
        <end position="100"/>
    </location>
</feature>
<keyword evidence="2 3" id="KW-0040">ANK repeat</keyword>
<dbReference type="Proteomes" id="UP000002630">
    <property type="component" value="Linkage Group LG18"/>
</dbReference>
<reference evidence="5 6" key="1">
    <citation type="journal article" date="2010" name="Nature">
        <title>The Ectocarpus genome and the independent evolution of multicellularity in brown algae.</title>
        <authorList>
            <person name="Cock J.M."/>
            <person name="Sterck L."/>
            <person name="Rouze P."/>
            <person name="Scornet D."/>
            <person name="Allen A.E."/>
            <person name="Amoutzias G."/>
            <person name="Anthouard V."/>
            <person name="Artiguenave F."/>
            <person name="Aury J.M."/>
            <person name="Badger J.H."/>
            <person name="Beszteri B."/>
            <person name="Billiau K."/>
            <person name="Bonnet E."/>
            <person name="Bothwell J.H."/>
            <person name="Bowler C."/>
            <person name="Boyen C."/>
            <person name="Brownlee C."/>
            <person name="Carrano C.J."/>
            <person name="Charrier B."/>
            <person name="Cho G.Y."/>
            <person name="Coelho S.M."/>
            <person name="Collen J."/>
            <person name="Corre E."/>
            <person name="Da Silva C."/>
            <person name="Delage L."/>
            <person name="Delaroque N."/>
            <person name="Dittami S.M."/>
            <person name="Doulbeau S."/>
            <person name="Elias M."/>
            <person name="Farnham G."/>
            <person name="Gachon C.M."/>
            <person name="Gschloessl B."/>
            <person name="Heesch S."/>
            <person name="Jabbari K."/>
            <person name="Jubin C."/>
            <person name="Kawai H."/>
            <person name="Kimura K."/>
            <person name="Kloareg B."/>
            <person name="Kupper F.C."/>
            <person name="Lang D."/>
            <person name="Le Bail A."/>
            <person name="Leblanc C."/>
            <person name="Lerouge P."/>
            <person name="Lohr M."/>
            <person name="Lopez P.J."/>
            <person name="Martens C."/>
            <person name="Maumus F."/>
            <person name="Michel G."/>
            <person name="Miranda-Saavedra D."/>
            <person name="Morales J."/>
            <person name="Moreau H."/>
            <person name="Motomura T."/>
            <person name="Nagasato C."/>
            <person name="Napoli C.A."/>
            <person name="Nelson D.R."/>
            <person name="Nyvall-Collen P."/>
            <person name="Peters A.F."/>
            <person name="Pommier C."/>
            <person name="Potin P."/>
            <person name="Poulain J."/>
            <person name="Quesneville H."/>
            <person name="Read B."/>
            <person name="Rensing S.A."/>
            <person name="Ritter A."/>
            <person name="Rousvoal S."/>
            <person name="Samanta M."/>
            <person name="Samson G."/>
            <person name="Schroeder D.C."/>
            <person name="Segurens B."/>
            <person name="Strittmatter M."/>
            <person name="Tonon T."/>
            <person name="Tregear J.W."/>
            <person name="Valentin K."/>
            <person name="von Dassow P."/>
            <person name="Yamagishi T."/>
            <person name="Van de Peer Y."/>
            <person name="Wincker P."/>
        </authorList>
    </citation>
    <scope>NUCLEOTIDE SEQUENCE [LARGE SCALE GENOMIC DNA]</scope>
    <source>
        <strain evidence="6">Ec32 / CCAP1310/4</strain>
    </source>
</reference>
<dbReference type="SMART" id="SM00248">
    <property type="entry name" value="ANK"/>
    <property type="match status" value="4"/>
</dbReference>
<dbReference type="AlphaFoldDB" id="D7G1Y7"/>
<dbReference type="InterPro" id="IPR002110">
    <property type="entry name" value="Ankyrin_rpt"/>
</dbReference>
<dbReference type="PROSITE" id="PS50088">
    <property type="entry name" value="ANK_REPEAT"/>
    <property type="match status" value="2"/>
</dbReference>
<dbReference type="Gene3D" id="1.25.40.20">
    <property type="entry name" value="Ankyrin repeat-containing domain"/>
    <property type="match status" value="2"/>
</dbReference>
<evidence type="ECO:0000256" key="1">
    <source>
        <dbReference type="ARBA" id="ARBA00022737"/>
    </source>
</evidence>
<dbReference type="eggNOG" id="KOG4177">
    <property type="taxonomic scope" value="Eukaryota"/>
</dbReference>
<dbReference type="EMBL" id="FN649743">
    <property type="protein sequence ID" value="CBJ48713.1"/>
    <property type="molecule type" value="Genomic_DNA"/>
</dbReference>
<accession>D7G1Y7</accession>